<evidence type="ECO:0000256" key="1">
    <source>
        <dbReference type="SAM" id="MobiDB-lite"/>
    </source>
</evidence>
<dbReference type="RefSeq" id="WP_106196010.1">
    <property type="nucleotide sequence ID" value="NZ_PVTF01000020.1"/>
</dbReference>
<name>A0A2T0SGV6_9PSEU</name>
<comment type="caution">
    <text evidence="2">The sequence shown here is derived from an EMBL/GenBank/DDBJ whole genome shotgun (WGS) entry which is preliminary data.</text>
</comment>
<dbReference type="EMBL" id="PVTF01000020">
    <property type="protein sequence ID" value="PRY32593.1"/>
    <property type="molecule type" value="Genomic_DNA"/>
</dbReference>
<dbReference type="NCBIfam" id="NF038083">
    <property type="entry name" value="CU044_5270_fam"/>
    <property type="match status" value="1"/>
</dbReference>
<dbReference type="InterPro" id="IPR047789">
    <property type="entry name" value="CU044_5270-like"/>
</dbReference>
<evidence type="ECO:0000313" key="2">
    <source>
        <dbReference type="EMBL" id="PRY32593.1"/>
    </source>
</evidence>
<evidence type="ECO:0008006" key="4">
    <source>
        <dbReference type="Google" id="ProtNLM"/>
    </source>
</evidence>
<protein>
    <recommendedName>
        <fullName evidence="4">CU044_5270 family protein</fullName>
    </recommendedName>
</protein>
<dbReference type="Proteomes" id="UP000239494">
    <property type="component" value="Unassembled WGS sequence"/>
</dbReference>
<accession>A0A2T0SGV6</accession>
<feature type="region of interest" description="Disordered" evidence="1">
    <location>
        <begin position="1"/>
        <end position="25"/>
    </location>
</feature>
<keyword evidence="3" id="KW-1185">Reference proteome</keyword>
<evidence type="ECO:0000313" key="3">
    <source>
        <dbReference type="Proteomes" id="UP000239494"/>
    </source>
</evidence>
<reference evidence="2 3" key="1">
    <citation type="submission" date="2018-03" db="EMBL/GenBank/DDBJ databases">
        <title>Genomic Encyclopedia of Archaeal and Bacterial Type Strains, Phase II (KMG-II): from individual species to whole genera.</title>
        <authorList>
            <person name="Goeker M."/>
        </authorList>
    </citation>
    <scope>NUCLEOTIDE SEQUENCE [LARGE SCALE GENOMIC DNA]</scope>
    <source>
        <strain evidence="2 3">DSM 44720</strain>
    </source>
</reference>
<proteinExistence type="predicted"/>
<gene>
    <name evidence="2" type="ORF">CLV43_12012</name>
</gene>
<organism evidence="2 3">
    <name type="scientific">Umezawaea tangerina</name>
    <dbReference type="NCBI Taxonomy" id="84725"/>
    <lineage>
        <taxon>Bacteria</taxon>
        <taxon>Bacillati</taxon>
        <taxon>Actinomycetota</taxon>
        <taxon>Actinomycetes</taxon>
        <taxon>Pseudonocardiales</taxon>
        <taxon>Pseudonocardiaceae</taxon>
        <taxon>Umezawaea</taxon>
    </lineage>
</organism>
<dbReference type="AlphaFoldDB" id="A0A2T0SGV6"/>
<sequence length="355" mass="37941">MPDQWTDQELDRALADQPAGPAFGPEARAKALARMEEAWTEPVQAPRRGRWLAAAAATVLVAAGLFAVRAASDEVPAASAAESLELAARSALKSPDEPLADGEYRYLARHSWDMGSAKTTTGKPLGALVHDVQQTWIPKQRSGEWLQRSSTLDWRWVLGSEELAKAEGDNGLLDSLKRTTQDRRGPCGDWPDFHVLGGTPDDGKPCDERRGSWYTPAPPFLASLPLDPDALYGELWSAAKADAPQALSLAVSVLSTPEAPPALRAALYQALIRLPGLKTTENAANLAGQTGVALGVTTEHLRDDIIIDPTTGRFIGNRMVLAKPGTDYYEGLPAGTAIEFSAFTSATVPAEGVEP</sequence>
<dbReference type="OrthoDB" id="3387554at2"/>